<evidence type="ECO:0000313" key="4">
    <source>
        <dbReference type="EMBL" id="GAA1091607.1"/>
    </source>
</evidence>
<reference evidence="5" key="1">
    <citation type="journal article" date="2019" name="Int. J. Syst. Evol. Microbiol.">
        <title>The Global Catalogue of Microorganisms (GCM) 10K type strain sequencing project: providing services to taxonomists for standard genome sequencing and annotation.</title>
        <authorList>
            <consortium name="The Broad Institute Genomics Platform"/>
            <consortium name="The Broad Institute Genome Sequencing Center for Infectious Disease"/>
            <person name="Wu L."/>
            <person name="Ma J."/>
        </authorList>
    </citation>
    <scope>NUCLEOTIDE SEQUENCE [LARGE SCALE GENOMIC DNA]</scope>
    <source>
        <strain evidence="5">JCM 13008</strain>
    </source>
</reference>
<evidence type="ECO:0000313" key="5">
    <source>
        <dbReference type="Proteomes" id="UP001501581"/>
    </source>
</evidence>
<dbReference type="Pfam" id="PF13561">
    <property type="entry name" value="adh_short_C2"/>
    <property type="match status" value="1"/>
</dbReference>
<dbReference type="InterPro" id="IPR057326">
    <property type="entry name" value="KR_dom"/>
</dbReference>
<dbReference type="CDD" id="cd05233">
    <property type="entry name" value="SDR_c"/>
    <property type="match status" value="1"/>
</dbReference>
<dbReference type="PRINTS" id="PR00081">
    <property type="entry name" value="GDHRDH"/>
</dbReference>
<dbReference type="PANTHER" id="PTHR42760:SF133">
    <property type="entry name" value="3-OXOACYL-[ACYL-CARRIER-PROTEIN] REDUCTASE"/>
    <property type="match status" value="1"/>
</dbReference>
<evidence type="ECO:0000256" key="1">
    <source>
        <dbReference type="ARBA" id="ARBA00006484"/>
    </source>
</evidence>
<organism evidence="4 5">
    <name type="scientific">Nocardioides dubius</name>
    <dbReference type="NCBI Taxonomy" id="317019"/>
    <lineage>
        <taxon>Bacteria</taxon>
        <taxon>Bacillati</taxon>
        <taxon>Actinomycetota</taxon>
        <taxon>Actinomycetes</taxon>
        <taxon>Propionibacteriales</taxon>
        <taxon>Nocardioidaceae</taxon>
        <taxon>Nocardioides</taxon>
    </lineage>
</organism>
<evidence type="ECO:0000259" key="3">
    <source>
        <dbReference type="SMART" id="SM00822"/>
    </source>
</evidence>
<sequence>MTVTPTPVSVVVGGASGIGLATVHALAAAGHRVAVADLDQAAAAAALDGLGSEHSAHRVDVTDESAVEALFAAVLERHGSVSGVVNCAGVSTLASVVDHDVTEFRRVVDVCLTGAFLVLKHGGRTLLDGGAMVSLTSLNARQPGAGLVAYCAAKAGLVSLTQVSALELGARGIRVNSVSPGLVVTPLTAPAMDIPGVRDDYLANTPLGRSGEPEEIAAVIRFLLSEEARWITGETVEINGGAHLRRYPDLVQHVMAAFG</sequence>
<dbReference type="RefSeq" id="WP_343990622.1">
    <property type="nucleotide sequence ID" value="NZ_BAAALG010000001.1"/>
</dbReference>
<dbReference type="PRINTS" id="PR00080">
    <property type="entry name" value="SDRFAMILY"/>
</dbReference>
<feature type="domain" description="Ketoreductase" evidence="3">
    <location>
        <begin position="7"/>
        <end position="181"/>
    </location>
</feature>
<proteinExistence type="inferred from homology"/>
<evidence type="ECO:0000256" key="2">
    <source>
        <dbReference type="ARBA" id="ARBA00023002"/>
    </source>
</evidence>
<name>A0ABP4E4L8_9ACTN</name>
<keyword evidence="5" id="KW-1185">Reference proteome</keyword>
<dbReference type="EMBL" id="BAAALG010000001">
    <property type="protein sequence ID" value="GAA1091607.1"/>
    <property type="molecule type" value="Genomic_DNA"/>
</dbReference>
<dbReference type="InterPro" id="IPR036291">
    <property type="entry name" value="NAD(P)-bd_dom_sf"/>
</dbReference>
<dbReference type="SUPFAM" id="SSF51735">
    <property type="entry name" value="NAD(P)-binding Rossmann-fold domains"/>
    <property type="match status" value="1"/>
</dbReference>
<keyword evidence="2" id="KW-0560">Oxidoreductase</keyword>
<comment type="similarity">
    <text evidence="1">Belongs to the short-chain dehydrogenases/reductases (SDR) family.</text>
</comment>
<dbReference type="SMART" id="SM00822">
    <property type="entry name" value="PKS_KR"/>
    <property type="match status" value="1"/>
</dbReference>
<accession>A0ABP4E4L8</accession>
<dbReference type="PANTHER" id="PTHR42760">
    <property type="entry name" value="SHORT-CHAIN DEHYDROGENASES/REDUCTASES FAMILY MEMBER"/>
    <property type="match status" value="1"/>
</dbReference>
<comment type="caution">
    <text evidence="4">The sequence shown here is derived from an EMBL/GenBank/DDBJ whole genome shotgun (WGS) entry which is preliminary data.</text>
</comment>
<protein>
    <submittedName>
        <fullName evidence="4">SDR family NAD(P)-dependent oxidoreductase</fullName>
    </submittedName>
</protein>
<gene>
    <name evidence="4" type="ORF">GCM10009668_03010</name>
</gene>
<dbReference type="Proteomes" id="UP001501581">
    <property type="component" value="Unassembled WGS sequence"/>
</dbReference>
<dbReference type="Gene3D" id="3.40.50.720">
    <property type="entry name" value="NAD(P)-binding Rossmann-like Domain"/>
    <property type="match status" value="1"/>
</dbReference>
<dbReference type="InterPro" id="IPR002347">
    <property type="entry name" value="SDR_fam"/>
</dbReference>